<name>A0ACC1N319_9HYPO</name>
<evidence type="ECO:0000313" key="2">
    <source>
        <dbReference type="Proteomes" id="UP001143910"/>
    </source>
</evidence>
<evidence type="ECO:0000313" key="1">
    <source>
        <dbReference type="EMBL" id="KAJ2973178.1"/>
    </source>
</evidence>
<comment type="caution">
    <text evidence="1">The sequence shown here is derived from an EMBL/GenBank/DDBJ whole genome shotgun (WGS) entry which is preliminary data.</text>
</comment>
<gene>
    <name evidence="1" type="ORF">NQ176_g6757</name>
</gene>
<proteinExistence type="predicted"/>
<protein>
    <submittedName>
        <fullName evidence="1">Uncharacterized protein</fullName>
    </submittedName>
</protein>
<sequence length="404" mass="45106">MKKAAELAGLLDERQAGPTMLMFISEPEAAALATLSEMKDRPDISPGETMIVCDVGGGTADLIAYVIDSMSPFKIDECVAGQGGLCGGIFVDQNFENLIATKVGQKEWDNLDVFEKRRFINQDWENGIKTQFENQDRDWPVSLPPGCQPPVSLGKRKRALTLELTSDELLGVFSPVIDEISNLVRGQVEAIKDKNLQAPKFIILVGGFGSSRLLYNTLSADHPDSTILQGQGESPVCRGAAIHGATCGQVHLQPLIAVKSRLARYSYGLLYNDHWNKKKHNHQDRLWDEITESWKAKYQTCWFLTNGYSWREKSQADLITGELHYSAKDTPPTRLDDSVKRLCEVKWSPQTALNWKLRHSVVTNTPYYELSYEIRVKVDGPTITFEVVHDGTTAATGTVQIEFE</sequence>
<accession>A0ACC1N319</accession>
<organism evidence="1 2">
    <name type="scientific">Zarea fungicola</name>
    <dbReference type="NCBI Taxonomy" id="93591"/>
    <lineage>
        <taxon>Eukaryota</taxon>
        <taxon>Fungi</taxon>
        <taxon>Dikarya</taxon>
        <taxon>Ascomycota</taxon>
        <taxon>Pezizomycotina</taxon>
        <taxon>Sordariomycetes</taxon>
        <taxon>Hypocreomycetidae</taxon>
        <taxon>Hypocreales</taxon>
        <taxon>Cordycipitaceae</taxon>
        <taxon>Zarea</taxon>
    </lineage>
</organism>
<reference evidence="1" key="1">
    <citation type="submission" date="2022-08" db="EMBL/GenBank/DDBJ databases">
        <title>Genome Sequence of Lecanicillium fungicola.</title>
        <authorList>
            <person name="Buettner E."/>
        </authorList>
    </citation>
    <scope>NUCLEOTIDE SEQUENCE</scope>
    <source>
        <strain evidence="1">Babe33</strain>
    </source>
</reference>
<dbReference type="Proteomes" id="UP001143910">
    <property type="component" value="Unassembled WGS sequence"/>
</dbReference>
<dbReference type="EMBL" id="JANJQO010001014">
    <property type="protein sequence ID" value="KAJ2973178.1"/>
    <property type="molecule type" value="Genomic_DNA"/>
</dbReference>
<keyword evidence="2" id="KW-1185">Reference proteome</keyword>